<dbReference type="EMBL" id="ACBW01000121">
    <property type="protein sequence ID" value="EEF76229.1"/>
    <property type="molecule type" value="Genomic_DNA"/>
</dbReference>
<dbReference type="AlphaFoldDB" id="S0F7A5"/>
<comment type="caution">
    <text evidence="1">The sequence shown here is derived from an EMBL/GenBank/DDBJ whole genome shotgun (WGS) entry which is preliminary data.</text>
</comment>
<dbReference type="Pfam" id="PF13450">
    <property type="entry name" value="NAD_binding_8"/>
    <property type="match status" value="1"/>
</dbReference>
<dbReference type="STRING" id="547042.BACCOPRO_01727"/>
<dbReference type="GO" id="GO:0008767">
    <property type="term" value="F:UDP-galactopyranose mutase activity"/>
    <property type="evidence" value="ECO:0007669"/>
    <property type="project" value="TreeGrafter"/>
</dbReference>
<sequence>MEINMKQVAIIGAGVSGLTVAHMLAKKGYSTTIFEKESQPGGLIRCKRINGSLFHICGGHIFNSKRQDVLEWFWSIFNRDVEFSKANRNSIVFMENGLKIPYPIENHMYFFDEKIQKEFIDDLIKISQKTNNSPQNFGDFLKQRFGETLYRLYFKPYNEKIWRKDLNSVPLSWLEGKLPMPTVTEMIYNNINHVEEKAFVHSTFWYEKKNGSQFLADKLAEGLNIKYNTPINSIEYIDNKWNINKMIFDYVIFCGNIKDLPTFVTGLNLQKYKEDIEKLEYHGTTSVFCKIDSNPYSWIYQPSKQHESHRIICTGNFAESNNAEGIMTATIEFTDYINEEDIKENLKKMPLNPQYITHCYNKYTYPIQNKDTRKIIQDLKSYMKQFNFFFTGRFANWEYYNMDIAMGAAMDLCKTL</sequence>
<protein>
    <recommendedName>
        <fullName evidence="3">FAD-dependent oxidoreductase</fullName>
    </recommendedName>
</protein>
<dbReference type="HOGENOM" id="CLU_026719_2_1_10"/>
<name>S0F7A5_9BACT</name>
<dbReference type="GO" id="GO:0050660">
    <property type="term" value="F:flavin adenine dinucleotide binding"/>
    <property type="evidence" value="ECO:0007669"/>
    <property type="project" value="TreeGrafter"/>
</dbReference>
<dbReference type="GO" id="GO:0005829">
    <property type="term" value="C:cytosol"/>
    <property type="evidence" value="ECO:0007669"/>
    <property type="project" value="TreeGrafter"/>
</dbReference>
<organism evidence="1 2">
    <name type="scientific">Phocaeicola coprophilus DSM 18228 = JCM 13818</name>
    <dbReference type="NCBI Taxonomy" id="547042"/>
    <lineage>
        <taxon>Bacteria</taxon>
        <taxon>Pseudomonadati</taxon>
        <taxon>Bacteroidota</taxon>
        <taxon>Bacteroidia</taxon>
        <taxon>Bacteroidales</taxon>
        <taxon>Bacteroidaceae</taxon>
        <taxon>Phocaeicola</taxon>
    </lineage>
</organism>
<evidence type="ECO:0008006" key="3">
    <source>
        <dbReference type="Google" id="ProtNLM"/>
    </source>
</evidence>
<dbReference type="Proteomes" id="UP000014073">
    <property type="component" value="Unassembled WGS sequence"/>
</dbReference>
<evidence type="ECO:0000313" key="2">
    <source>
        <dbReference type="Proteomes" id="UP000014073"/>
    </source>
</evidence>
<reference evidence="1 2" key="1">
    <citation type="submission" date="2008-12" db="EMBL/GenBank/DDBJ databases">
        <authorList>
            <person name="Fulton L."/>
            <person name="Clifton S."/>
            <person name="Fulton B."/>
            <person name="Xu J."/>
            <person name="Minx P."/>
            <person name="Pepin K.H."/>
            <person name="Johnson M."/>
            <person name="Bhonagiri V."/>
            <person name="Nash W.E."/>
            <person name="Mardis E.R."/>
            <person name="Wilson R.K."/>
        </authorList>
    </citation>
    <scope>NUCLEOTIDE SEQUENCE [LARGE SCALE GENOMIC DNA]</scope>
    <source>
        <strain evidence="1 2">DSM 18228</strain>
    </source>
</reference>
<dbReference type="PRINTS" id="PR00419">
    <property type="entry name" value="ADXRDTASE"/>
</dbReference>
<dbReference type="InterPro" id="IPR036188">
    <property type="entry name" value="FAD/NAD-bd_sf"/>
</dbReference>
<proteinExistence type="predicted"/>
<accession>S0F7A5</accession>
<keyword evidence="2" id="KW-1185">Reference proteome</keyword>
<evidence type="ECO:0000313" key="1">
    <source>
        <dbReference type="EMBL" id="EEF76229.1"/>
    </source>
</evidence>
<dbReference type="SUPFAM" id="SSF51971">
    <property type="entry name" value="Nucleotide-binding domain"/>
    <property type="match status" value="1"/>
</dbReference>
<dbReference type="eggNOG" id="COG1232">
    <property type="taxonomic scope" value="Bacteria"/>
</dbReference>
<dbReference type="PANTHER" id="PTHR21197:SF0">
    <property type="entry name" value="UDP-GALACTOPYRANOSE MUTASE"/>
    <property type="match status" value="1"/>
</dbReference>
<gene>
    <name evidence="1" type="ORF">BACCOPRO_01727</name>
</gene>
<dbReference type="PANTHER" id="PTHR21197">
    <property type="entry name" value="UDP-GALACTOPYRANOSE MUTASE"/>
    <property type="match status" value="1"/>
</dbReference>
<dbReference type="Gene3D" id="3.50.50.60">
    <property type="entry name" value="FAD/NAD(P)-binding domain"/>
    <property type="match status" value="1"/>
</dbReference>